<gene>
    <name evidence="2" type="ORF">HPB51_004312</name>
</gene>
<sequence length="177" mass="19346">MLTLSRCGRALARGDAGVGKVAWTGAASGRAARDRGGNQHLSHTLLSCFWEQLEQITHRKALQGKFGKPCDVLKFGGGIGQLKAAEYEQQRERHITALLVHSVRRARRRQGCPSSDMSDEAIVASIVEVSPNDSDEDDMESDNTGDPGSTVAEAAHCVNVMRVFVEKRGWRKSWLTA</sequence>
<comment type="caution">
    <text evidence="2">The sequence shown here is derived from an EMBL/GenBank/DDBJ whole genome shotgun (WGS) entry which is preliminary data.</text>
</comment>
<evidence type="ECO:0000313" key="3">
    <source>
        <dbReference type="Proteomes" id="UP000821866"/>
    </source>
</evidence>
<reference evidence="2" key="2">
    <citation type="submission" date="2021-09" db="EMBL/GenBank/DDBJ databases">
        <authorList>
            <person name="Jia N."/>
            <person name="Wang J."/>
            <person name="Shi W."/>
            <person name="Du L."/>
            <person name="Sun Y."/>
            <person name="Zhan W."/>
            <person name="Jiang J."/>
            <person name="Wang Q."/>
            <person name="Zhang B."/>
            <person name="Ji P."/>
            <person name="Sakyi L.B."/>
            <person name="Cui X."/>
            <person name="Yuan T."/>
            <person name="Jiang B."/>
            <person name="Yang W."/>
            <person name="Lam T.T.-Y."/>
            <person name="Chang Q."/>
            <person name="Ding S."/>
            <person name="Wang X."/>
            <person name="Zhu J."/>
            <person name="Ruan X."/>
            <person name="Zhao L."/>
            <person name="Wei J."/>
            <person name="Que T."/>
            <person name="Du C."/>
            <person name="Cheng J."/>
            <person name="Dai P."/>
            <person name="Han X."/>
            <person name="Huang E."/>
            <person name="Gao Y."/>
            <person name="Liu J."/>
            <person name="Shao H."/>
            <person name="Ye R."/>
            <person name="Li L."/>
            <person name="Wei W."/>
            <person name="Wang X."/>
            <person name="Wang C."/>
            <person name="Huo Q."/>
            <person name="Li W."/>
            <person name="Guo W."/>
            <person name="Chen H."/>
            <person name="Chen S."/>
            <person name="Zhou L."/>
            <person name="Zhou L."/>
            <person name="Ni X."/>
            <person name="Tian J."/>
            <person name="Zhou Y."/>
            <person name="Sheng Y."/>
            <person name="Liu T."/>
            <person name="Pan Y."/>
            <person name="Xia L."/>
            <person name="Li J."/>
            <person name="Zhao F."/>
            <person name="Cao W."/>
        </authorList>
    </citation>
    <scope>NUCLEOTIDE SEQUENCE</scope>
    <source>
        <strain evidence="2">Rmic-2018</strain>
        <tissue evidence="2">Larvae</tissue>
    </source>
</reference>
<keyword evidence="3" id="KW-1185">Reference proteome</keyword>
<dbReference type="EMBL" id="JABSTU010000003">
    <property type="protein sequence ID" value="KAH8035071.1"/>
    <property type="molecule type" value="Genomic_DNA"/>
</dbReference>
<feature type="compositionally biased region" description="Acidic residues" evidence="1">
    <location>
        <begin position="133"/>
        <end position="143"/>
    </location>
</feature>
<feature type="region of interest" description="Disordered" evidence="1">
    <location>
        <begin position="129"/>
        <end position="150"/>
    </location>
</feature>
<evidence type="ECO:0000256" key="1">
    <source>
        <dbReference type="SAM" id="MobiDB-lite"/>
    </source>
</evidence>
<organism evidence="2 3">
    <name type="scientific">Rhipicephalus microplus</name>
    <name type="common">Cattle tick</name>
    <name type="synonym">Boophilus microplus</name>
    <dbReference type="NCBI Taxonomy" id="6941"/>
    <lineage>
        <taxon>Eukaryota</taxon>
        <taxon>Metazoa</taxon>
        <taxon>Ecdysozoa</taxon>
        <taxon>Arthropoda</taxon>
        <taxon>Chelicerata</taxon>
        <taxon>Arachnida</taxon>
        <taxon>Acari</taxon>
        <taxon>Parasitiformes</taxon>
        <taxon>Ixodida</taxon>
        <taxon>Ixodoidea</taxon>
        <taxon>Ixodidae</taxon>
        <taxon>Rhipicephalinae</taxon>
        <taxon>Rhipicephalus</taxon>
        <taxon>Boophilus</taxon>
    </lineage>
</organism>
<evidence type="ECO:0000313" key="2">
    <source>
        <dbReference type="EMBL" id="KAH8035071.1"/>
    </source>
</evidence>
<name>A0A9J6ELC2_RHIMP</name>
<dbReference type="AlphaFoldDB" id="A0A9J6ELC2"/>
<reference evidence="2" key="1">
    <citation type="journal article" date="2020" name="Cell">
        <title>Large-Scale Comparative Analyses of Tick Genomes Elucidate Their Genetic Diversity and Vector Capacities.</title>
        <authorList>
            <consortium name="Tick Genome and Microbiome Consortium (TIGMIC)"/>
            <person name="Jia N."/>
            <person name="Wang J."/>
            <person name="Shi W."/>
            <person name="Du L."/>
            <person name="Sun Y."/>
            <person name="Zhan W."/>
            <person name="Jiang J.F."/>
            <person name="Wang Q."/>
            <person name="Zhang B."/>
            <person name="Ji P."/>
            <person name="Bell-Sakyi L."/>
            <person name="Cui X.M."/>
            <person name="Yuan T.T."/>
            <person name="Jiang B.G."/>
            <person name="Yang W.F."/>
            <person name="Lam T.T."/>
            <person name="Chang Q.C."/>
            <person name="Ding S.J."/>
            <person name="Wang X.J."/>
            <person name="Zhu J.G."/>
            <person name="Ruan X.D."/>
            <person name="Zhao L."/>
            <person name="Wei J.T."/>
            <person name="Ye R.Z."/>
            <person name="Que T.C."/>
            <person name="Du C.H."/>
            <person name="Zhou Y.H."/>
            <person name="Cheng J.X."/>
            <person name="Dai P.F."/>
            <person name="Guo W.B."/>
            <person name="Han X.H."/>
            <person name="Huang E.J."/>
            <person name="Li L.F."/>
            <person name="Wei W."/>
            <person name="Gao Y.C."/>
            <person name="Liu J.Z."/>
            <person name="Shao H.Z."/>
            <person name="Wang X."/>
            <person name="Wang C.C."/>
            <person name="Yang T.C."/>
            <person name="Huo Q.B."/>
            <person name="Li W."/>
            <person name="Chen H.Y."/>
            <person name="Chen S.E."/>
            <person name="Zhou L.G."/>
            <person name="Ni X.B."/>
            <person name="Tian J.H."/>
            <person name="Sheng Y."/>
            <person name="Liu T."/>
            <person name="Pan Y.S."/>
            <person name="Xia L.Y."/>
            <person name="Li J."/>
            <person name="Zhao F."/>
            <person name="Cao W.C."/>
        </authorList>
    </citation>
    <scope>NUCLEOTIDE SEQUENCE</scope>
    <source>
        <strain evidence="2">Rmic-2018</strain>
    </source>
</reference>
<dbReference type="Proteomes" id="UP000821866">
    <property type="component" value="Chromosome 11"/>
</dbReference>
<accession>A0A9J6ELC2</accession>
<protein>
    <submittedName>
        <fullName evidence="2">Uncharacterized protein</fullName>
    </submittedName>
</protein>
<proteinExistence type="predicted"/>